<dbReference type="GO" id="GO:0005261">
    <property type="term" value="F:monoatomic cation channel activity"/>
    <property type="evidence" value="ECO:0000318"/>
    <property type="project" value="GO_Central"/>
</dbReference>
<keyword evidence="4 9" id="KW-1133">Transmembrane helix</keyword>
<proteinExistence type="predicted"/>
<evidence type="ECO:0000259" key="12">
    <source>
        <dbReference type="Pfam" id="PF25508"/>
    </source>
</evidence>
<dbReference type="InterPro" id="IPR005821">
    <property type="entry name" value="Ion_trans_dom"/>
</dbReference>
<dbReference type="EMBL" id="HE600986">
    <property type="protein sequence ID" value="CAP26317.2"/>
    <property type="molecule type" value="Genomic_DNA"/>
</dbReference>
<dbReference type="STRING" id="6238.A8X107"/>
<feature type="domain" description="Ion transport" evidence="10">
    <location>
        <begin position="921"/>
        <end position="1174"/>
    </location>
</feature>
<dbReference type="Pfam" id="PF25508">
    <property type="entry name" value="TRPM2"/>
    <property type="match status" value="1"/>
</dbReference>
<dbReference type="InterPro" id="IPR050927">
    <property type="entry name" value="TRPM"/>
</dbReference>
<keyword evidence="2" id="KW-0813">Transport</keyword>
<name>A8X107_CAEBR</name>
<dbReference type="HOGENOM" id="CLU_001390_4_1_1"/>
<keyword evidence="7" id="KW-0407">Ion channel</keyword>
<dbReference type="GO" id="GO:0005886">
    <property type="term" value="C:plasma membrane"/>
    <property type="evidence" value="ECO:0000318"/>
    <property type="project" value="GO_Central"/>
</dbReference>
<dbReference type="InterPro" id="IPR057366">
    <property type="entry name" value="TRPM-like"/>
</dbReference>
<evidence type="ECO:0000256" key="7">
    <source>
        <dbReference type="ARBA" id="ARBA00023303"/>
    </source>
</evidence>
<reference evidence="13 14" key="1">
    <citation type="journal article" date="2003" name="PLoS Biol.">
        <title>The genome sequence of Caenorhabditis briggsae: a platform for comparative genomics.</title>
        <authorList>
            <person name="Stein L.D."/>
            <person name="Bao Z."/>
            <person name="Blasiar D."/>
            <person name="Blumenthal T."/>
            <person name="Brent M.R."/>
            <person name="Chen N."/>
            <person name="Chinwalla A."/>
            <person name="Clarke L."/>
            <person name="Clee C."/>
            <person name="Coghlan A."/>
            <person name="Coulson A."/>
            <person name="D'Eustachio P."/>
            <person name="Fitch D.H."/>
            <person name="Fulton L.A."/>
            <person name="Fulton R.E."/>
            <person name="Griffiths-Jones S."/>
            <person name="Harris T.W."/>
            <person name="Hillier L.W."/>
            <person name="Kamath R."/>
            <person name="Kuwabara P.E."/>
            <person name="Mardis E.R."/>
            <person name="Marra M.A."/>
            <person name="Miner T.L."/>
            <person name="Minx P."/>
            <person name="Mullikin J.C."/>
            <person name="Plumb R.W."/>
            <person name="Rogers J."/>
            <person name="Schein J.E."/>
            <person name="Sohrmann M."/>
            <person name="Spieth J."/>
            <person name="Stajich J.E."/>
            <person name="Wei C."/>
            <person name="Willey D."/>
            <person name="Wilson R.K."/>
            <person name="Durbin R."/>
            <person name="Waterston R.H."/>
        </authorList>
    </citation>
    <scope>NUCLEOTIDE SEQUENCE [LARGE SCALE GENOMIC DNA]</scope>
    <source>
        <strain evidence="13 14">AF16</strain>
    </source>
</reference>
<dbReference type="GO" id="GO:0098655">
    <property type="term" value="P:monoatomic cation transmembrane transport"/>
    <property type="evidence" value="ECO:0000318"/>
    <property type="project" value="GO_Central"/>
</dbReference>
<organism evidence="13 14">
    <name type="scientific">Caenorhabditis briggsae</name>
    <dbReference type="NCBI Taxonomy" id="6238"/>
    <lineage>
        <taxon>Eukaryota</taxon>
        <taxon>Metazoa</taxon>
        <taxon>Ecdysozoa</taxon>
        <taxon>Nematoda</taxon>
        <taxon>Chromadorea</taxon>
        <taxon>Rhabditida</taxon>
        <taxon>Rhabditina</taxon>
        <taxon>Rhabditomorpha</taxon>
        <taxon>Rhabditoidea</taxon>
        <taxon>Rhabditidae</taxon>
        <taxon>Peloderinae</taxon>
        <taxon>Caenorhabditis</taxon>
    </lineage>
</organism>
<feature type="domain" description="TRPM SLOG" evidence="11">
    <location>
        <begin position="177"/>
        <end position="440"/>
    </location>
</feature>
<feature type="region of interest" description="Disordered" evidence="8">
    <location>
        <begin position="1396"/>
        <end position="1443"/>
    </location>
</feature>
<dbReference type="WormBase" id="CBG06053">
    <property type="protein sequence ID" value="CBP47244"/>
    <property type="gene ID" value="WBGene00028391"/>
    <property type="gene designation" value="Cbr-gtl-2"/>
</dbReference>
<evidence type="ECO:0000256" key="4">
    <source>
        <dbReference type="ARBA" id="ARBA00022989"/>
    </source>
</evidence>
<evidence type="ECO:0000256" key="3">
    <source>
        <dbReference type="ARBA" id="ARBA00022692"/>
    </source>
</evidence>
<dbReference type="GO" id="GO:0030001">
    <property type="term" value="P:metal ion transport"/>
    <property type="evidence" value="ECO:0000318"/>
    <property type="project" value="GO_Central"/>
</dbReference>
<evidence type="ECO:0000256" key="5">
    <source>
        <dbReference type="ARBA" id="ARBA00023065"/>
    </source>
</evidence>
<protein>
    <submittedName>
        <fullName evidence="13">Protein CBR-GTL-2</fullName>
    </submittedName>
</protein>
<dbReference type="PANTHER" id="PTHR13800:SF1">
    <property type="entry name" value="TRANSIENT RECEPTOR POTENTIAL CATION CHANNEL TRPM"/>
    <property type="match status" value="1"/>
</dbReference>
<feature type="transmembrane region" description="Helical" evidence="9">
    <location>
        <begin position="918"/>
        <end position="938"/>
    </location>
</feature>
<evidence type="ECO:0000259" key="11">
    <source>
        <dbReference type="Pfam" id="PF18139"/>
    </source>
</evidence>
<feature type="transmembrane region" description="Helical" evidence="9">
    <location>
        <begin position="1003"/>
        <end position="1023"/>
    </location>
</feature>
<comment type="subcellular location">
    <subcellularLocation>
        <location evidence="1">Membrane</location>
        <topology evidence="1">Multi-pass membrane protein</topology>
    </subcellularLocation>
</comment>
<feature type="compositionally biased region" description="Acidic residues" evidence="8">
    <location>
        <begin position="18"/>
        <end position="31"/>
    </location>
</feature>
<evidence type="ECO:0000259" key="10">
    <source>
        <dbReference type="Pfam" id="PF00520"/>
    </source>
</evidence>
<feature type="compositionally biased region" description="Polar residues" evidence="8">
    <location>
        <begin position="1396"/>
        <end position="1405"/>
    </location>
</feature>
<keyword evidence="14" id="KW-1185">Reference proteome</keyword>
<feature type="region of interest" description="Disordered" evidence="8">
    <location>
        <begin position="1"/>
        <end position="37"/>
    </location>
</feature>
<reference evidence="13 14" key="2">
    <citation type="journal article" date="2011" name="PLoS Genet.">
        <title>Caenorhabditis briggsae recombinant inbred line genotypes reveal inter-strain incompatibility and the evolution of recombination.</title>
        <authorList>
            <person name="Ross J.A."/>
            <person name="Koboldt D.C."/>
            <person name="Staisch J.E."/>
            <person name="Chamberlin H.M."/>
            <person name="Gupta B.P."/>
            <person name="Miller R.D."/>
            <person name="Baird S.E."/>
            <person name="Haag E.S."/>
        </authorList>
    </citation>
    <scope>NUCLEOTIDE SEQUENCE [LARGE SCALE GENOMIC DNA]</scope>
    <source>
        <strain evidence="13 14">AF16</strain>
    </source>
</reference>
<dbReference type="PANTHER" id="PTHR13800">
    <property type="entry name" value="TRANSIENT RECEPTOR POTENTIAL CATION CHANNEL, SUBFAMILY M, MEMBER 6"/>
    <property type="match status" value="1"/>
</dbReference>
<evidence type="ECO:0000256" key="8">
    <source>
        <dbReference type="SAM" id="MobiDB-lite"/>
    </source>
</evidence>
<sequence>MINETTMKTNGINGETIGENDGEEEEEEEGNEDRNRSSSFLRLLNAPRNSVCNANTVHSISSFRSDHLSRKSTHKLLENPNLFAIELTEKLSPPWIENTFEKRECVRFTAQSKDAERCGCGRPLAAHSSASRLFYTLPYQIIDKEQEVWTIANNTQTSTTDAFGTIVFQGGAHAHKAQYVRLSYDSEPLDVMYLMEKVWGLEAPRLVITVHGGMSNFELQERLGRLFRKGMLKAAQTTGAWIITSGLDSGVVRHVAKALDEAGISARMRSQIVTIGIAPWGVIKRKERLIRKNEHVYYDVHSLSVNANVGILNDRHSYFLLADNGTVGRFGADLHLRQNLENHIATYGCNGRKVPVVCTLLEGGISSINAIHDYVTMKPDIPAIVCDGSGRAADLISFAARYINTDGTFAAEVGEKLKNLIKMVFPESDQEGMLSKITECVIRDDLLRIFRYGEEEEEDVDFVILSTVLQKQNLPPDEQLALTLSWNRVDLAKSCLFSNGRKWPSDVLEKAMNDALYWDRVDFVECLLENGVSMKNFLTINRLENLYNMDDVNSAHSVRNWMENFDSMDPHTYLTIPMIGQVVEKLMGNAFQLYYTSRSFKGKYDRYKRLNQVFPFLEYPSIFSSYFYRKRKIVQKELFKKKSDDQIDESSEEDFSFSYPFNDLLIWAVLTSRHEMAKCMWIHGEDAMAKCLVAIRLYKATAKIAEDEYLDVEEAKRLFDNAVKCREDAIELVDQCYRADHDRTLRLLRMELPHWGNNNCLSLAVLANTKTFLAHPCCQILLAELWHGSLKVRSGSNVRVLTALICPPAILFMAYKPKHAKTARLLSEETQEDIPYPRESITSTTSNRYRYPKGPEEQKETLLEKGNYAKKVTIISSRKNSGVASVYGSASSMMFKRDPQLSKFEKFRAFYSAPITKFWSWCIAFLIFLITQTCILLLETSLKPSKYEWILLVYTVTLSVEHMRKVRAFRSEQRKSSIEYIQLLTSEGSRINEKIKVFYAKWYNIWTSAALLFFLFGYGFRLVPMFRHSWGRVLLSISNVLFYMKTFEYLSVHPLLGPYIQMAAKMVWSMCYIVVLLLVPLMAFGVNRQALTEPKIKDWNWLLVRNIFYKPYFMLYGEVYAGEIDTCGDEGTRCFPGYFIPPLLMVVFLLVANILLLNLLIAIFNNIYNDSIEKSKEIWLFQRYQQLMEYHDSPFLPPPFSIFAHVYHFIDYIWNLRSKRPDTKRFRSEHSIKWSVTEDEMKRMQDFEEDCIDTLTRTRRLKLDTKEPLNMTDLTELTCERVHDLMQENFLLKSRVYDIETKIDHIANSSDEVVLILKNKKMSQNFAASCLSLPETSIEVPKLTKPLIDYHLSPVVIEERLATRSPLLANLHRDHTLRKYDDANFQAGNLQRRTRLHSSSCSISQDMKEMRTSASSRNLKRQDSEELTVSSHGGYDSDISGPD</sequence>
<keyword evidence="3 9" id="KW-0812">Transmembrane</keyword>
<dbReference type="Proteomes" id="UP000008549">
    <property type="component" value="Unassembled WGS sequence"/>
</dbReference>
<evidence type="ECO:0000313" key="13">
    <source>
        <dbReference type="EMBL" id="CAP26317.2"/>
    </source>
</evidence>
<evidence type="ECO:0000256" key="9">
    <source>
        <dbReference type="SAM" id="Phobius"/>
    </source>
</evidence>
<feature type="transmembrane region" description="Helical" evidence="9">
    <location>
        <begin position="1143"/>
        <end position="1164"/>
    </location>
</feature>
<evidence type="ECO:0000313" key="15">
    <source>
        <dbReference type="WormBase" id="CBG06053"/>
    </source>
</evidence>
<evidence type="ECO:0000256" key="6">
    <source>
        <dbReference type="ARBA" id="ARBA00023136"/>
    </source>
</evidence>
<dbReference type="OMA" id="KITECVI"/>
<gene>
    <name evidence="15" type="primary">gtl-2</name>
    <name evidence="13" type="synonym">Cbr-gtl-2</name>
    <name evidence="15" type="ORF">CBG06053</name>
    <name evidence="13" type="ORF">CBG_06053</name>
</gene>
<evidence type="ECO:0000313" key="14">
    <source>
        <dbReference type="Proteomes" id="UP000008549"/>
    </source>
</evidence>
<keyword evidence="5" id="KW-0406">Ion transport</keyword>
<dbReference type="Pfam" id="PF00520">
    <property type="entry name" value="Ion_trans"/>
    <property type="match status" value="1"/>
</dbReference>
<evidence type="ECO:0000256" key="1">
    <source>
        <dbReference type="ARBA" id="ARBA00004141"/>
    </source>
</evidence>
<dbReference type="InterPro" id="IPR041491">
    <property type="entry name" value="TRPM_SLOG"/>
</dbReference>
<feature type="transmembrane region" description="Helical" evidence="9">
    <location>
        <begin position="1067"/>
        <end position="1087"/>
    </location>
</feature>
<dbReference type="Pfam" id="PF18139">
    <property type="entry name" value="LSDAT_euk"/>
    <property type="match status" value="1"/>
</dbReference>
<feature type="region of interest" description="Disordered" evidence="8">
    <location>
        <begin position="837"/>
        <end position="856"/>
    </location>
</feature>
<dbReference type="eggNOG" id="KOG3614">
    <property type="taxonomic scope" value="Eukaryota"/>
</dbReference>
<keyword evidence="6 9" id="KW-0472">Membrane</keyword>
<evidence type="ECO:0000256" key="2">
    <source>
        <dbReference type="ARBA" id="ARBA00022448"/>
    </source>
</evidence>
<dbReference type="InParanoid" id="A8X107"/>
<feature type="domain" description="TRPM-like" evidence="12">
    <location>
        <begin position="496"/>
        <end position="775"/>
    </location>
</feature>
<accession>A8X107</accession>